<protein>
    <submittedName>
        <fullName evidence="1">Uncharacterized protein</fullName>
    </submittedName>
</protein>
<dbReference type="EMBL" id="JAUKUD010000005">
    <property type="protein sequence ID" value="KAK0742776.1"/>
    <property type="molecule type" value="Genomic_DNA"/>
</dbReference>
<gene>
    <name evidence="1" type="ORF">B0T18DRAFT_169999</name>
</gene>
<dbReference type="AlphaFoldDB" id="A0AA40ENW2"/>
<comment type="caution">
    <text evidence="1">The sequence shown here is derived from an EMBL/GenBank/DDBJ whole genome shotgun (WGS) entry which is preliminary data.</text>
</comment>
<keyword evidence="2" id="KW-1185">Reference proteome</keyword>
<organism evidence="1 2">
    <name type="scientific">Schizothecium vesticola</name>
    <dbReference type="NCBI Taxonomy" id="314040"/>
    <lineage>
        <taxon>Eukaryota</taxon>
        <taxon>Fungi</taxon>
        <taxon>Dikarya</taxon>
        <taxon>Ascomycota</taxon>
        <taxon>Pezizomycotina</taxon>
        <taxon>Sordariomycetes</taxon>
        <taxon>Sordariomycetidae</taxon>
        <taxon>Sordariales</taxon>
        <taxon>Schizotheciaceae</taxon>
        <taxon>Schizothecium</taxon>
    </lineage>
</organism>
<proteinExistence type="predicted"/>
<name>A0AA40ENW2_9PEZI</name>
<reference evidence="1" key="1">
    <citation type="submission" date="2023-06" db="EMBL/GenBank/DDBJ databases">
        <title>Genome-scale phylogeny and comparative genomics of the fungal order Sordariales.</title>
        <authorList>
            <consortium name="Lawrence Berkeley National Laboratory"/>
            <person name="Hensen N."/>
            <person name="Bonometti L."/>
            <person name="Westerberg I."/>
            <person name="Brannstrom I.O."/>
            <person name="Guillou S."/>
            <person name="Cros-Aarteil S."/>
            <person name="Calhoun S."/>
            <person name="Haridas S."/>
            <person name="Kuo A."/>
            <person name="Mondo S."/>
            <person name="Pangilinan J."/>
            <person name="Riley R."/>
            <person name="LaButti K."/>
            <person name="Andreopoulos B."/>
            <person name="Lipzen A."/>
            <person name="Chen C."/>
            <person name="Yanf M."/>
            <person name="Daum C."/>
            <person name="Ng V."/>
            <person name="Clum A."/>
            <person name="Steindorff A."/>
            <person name="Ohm R."/>
            <person name="Martin F."/>
            <person name="Silar P."/>
            <person name="Natvig D."/>
            <person name="Lalanne C."/>
            <person name="Gautier V."/>
            <person name="Ament-velasquez S.L."/>
            <person name="Kruys A."/>
            <person name="Hutchinson M.I."/>
            <person name="Powell A.J."/>
            <person name="Barry K."/>
            <person name="Miller A.N."/>
            <person name="Grigoriev I.V."/>
            <person name="Debuchy R."/>
            <person name="Gladieux P."/>
            <person name="Thoren M.H."/>
            <person name="Johannesson H."/>
        </authorList>
    </citation>
    <scope>NUCLEOTIDE SEQUENCE</scope>
    <source>
        <strain evidence="1">SMH3187-1</strain>
    </source>
</reference>
<evidence type="ECO:0000313" key="1">
    <source>
        <dbReference type="EMBL" id="KAK0742776.1"/>
    </source>
</evidence>
<evidence type="ECO:0000313" key="2">
    <source>
        <dbReference type="Proteomes" id="UP001172155"/>
    </source>
</evidence>
<dbReference type="Proteomes" id="UP001172155">
    <property type="component" value="Unassembled WGS sequence"/>
</dbReference>
<sequence>MGAFRSFHGLFVASWWERGGEGKSNRVQISTFLDVIVSRFPHETQNFQSCLRMRGRVLDSPAAEHTCCVLPTRSCVPVHDRRRAATAARERSHADRVIRRKSPGAGSVPVDEVDLEGNPLNVADAGGTLSVLAGFQSAQIKVYQDEKGRGVHGTLFFFGFRLKLYQVALSVFLSSGLTKIKVCKESHHDSWVVRRPPSTTQRPLNLSCRLPPSHMDPLLVGAFPLSPPPPIKVAHVPNKETKKGM</sequence>
<accession>A0AA40ENW2</accession>